<dbReference type="GO" id="GO:0042301">
    <property type="term" value="F:phosphate ion binding"/>
    <property type="evidence" value="ECO:0007669"/>
    <property type="project" value="InterPro"/>
</dbReference>
<dbReference type="GO" id="GO:0043190">
    <property type="term" value="C:ATP-binding cassette (ABC) transporter complex"/>
    <property type="evidence" value="ECO:0007669"/>
    <property type="project" value="InterPro"/>
</dbReference>
<dbReference type="GO" id="GO:0035435">
    <property type="term" value="P:phosphate ion transmembrane transport"/>
    <property type="evidence" value="ECO:0007669"/>
    <property type="project" value="InterPro"/>
</dbReference>
<sequence length="365" mass="39729">MKSIYLLAAVAVMLSSVALGCMAPQNGTQPEQATSVAHQTTLYGSGATFPQPQIEKWIGVYTSGKNVRIEYTGKGSGGGQNDFKQGLVDFAASDPPLKESLWNELRSKGQPLQFPVIVGAVVVAYNVPGVNELKLDGKTVADIFMGKVEYWDDPAIKALNPGVDLPHEKIIVAHRSDSSGTTNIFTTYLSMVNEEWNDTVGTGKMVSWPVDKAGRGFGGKGNQGVATIIKQSDYSIGYVELAYALKEKFPVVALKNRDGYYVKASPETIQCAISRVGINIPSPYEGYKENMAAFMNAAGKDSYPIVAFSHMVIWEHYDDRAKEEAMKNFVKWVLTSGQKSEYIVDGYVGLPGDVSQKLLKEMGLL</sequence>
<dbReference type="PROSITE" id="PS51257">
    <property type="entry name" value="PROKAR_LIPOPROTEIN"/>
    <property type="match status" value="1"/>
</dbReference>
<dbReference type="PIRSF" id="PIRSF002756">
    <property type="entry name" value="PstS"/>
    <property type="match status" value="1"/>
</dbReference>
<organism evidence="6 7">
    <name type="scientific">Methermicoccus shengliensis</name>
    <dbReference type="NCBI Taxonomy" id="660064"/>
    <lineage>
        <taxon>Archaea</taxon>
        <taxon>Methanobacteriati</taxon>
        <taxon>Methanobacteriota</taxon>
        <taxon>Stenosarchaea group</taxon>
        <taxon>Methanomicrobia</taxon>
        <taxon>Methanosarcinales</taxon>
        <taxon>Methermicoccaceae</taxon>
        <taxon>Methermicoccus</taxon>
    </lineage>
</organism>
<evidence type="ECO:0000313" key="6">
    <source>
        <dbReference type="EMBL" id="HIH69407.1"/>
    </source>
</evidence>
<dbReference type="InterPro" id="IPR005673">
    <property type="entry name" value="ABC_phos-bd_PstS"/>
</dbReference>
<dbReference type="NCBIfam" id="TIGR00975">
    <property type="entry name" value="3a0107s03"/>
    <property type="match status" value="1"/>
</dbReference>
<feature type="domain" description="PBP" evidence="5">
    <location>
        <begin position="35"/>
        <end position="335"/>
    </location>
</feature>
<dbReference type="CDD" id="cd13565">
    <property type="entry name" value="PBP2_PstS"/>
    <property type="match status" value="1"/>
</dbReference>
<comment type="similarity">
    <text evidence="1 4">Belongs to the PstS family.</text>
</comment>
<dbReference type="AlphaFoldDB" id="A0A832VWX1"/>
<comment type="caution">
    <text evidence="6">The sequence shown here is derived from an EMBL/GenBank/DDBJ whole genome shotgun (WGS) entry which is preliminary data.</text>
</comment>
<keyword evidence="3 4" id="KW-0592">Phosphate transport</keyword>
<name>A0A832VWX1_9EURY</name>
<evidence type="ECO:0000313" key="7">
    <source>
        <dbReference type="Proteomes" id="UP000600363"/>
    </source>
</evidence>
<dbReference type="Proteomes" id="UP000600363">
    <property type="component" value="Unassembled WGS sequence"/>
</dbReference>
<dbReference type="Gene3D" id="3.40.190.10">
    <property type="entry name" value="Periplasmic binding protein-like II"/>
    <property type="match status" value="2"/>
</dbReference>
<dbReference type="Pfam" id="PF12849">
    <property type="entry name" value="PBP_like_2"/>
    <property type="match status" value="1"/>
</dbReference>
<protein>
    <recommendedName>
        <fullName evidence="4">Phosphate-binding protein</fullName>
    </recommendedName>
</protein>
<evidence type="ECO:0000256" key="1">
    <source>
        <dbReference type="ARBA" id="ARBA00008725"/>
    </source>
</evidence>
<dbReference type="PANTHER" id="PTHR42996">
    <property type="entry name" value="PHOSPHATE-BINDING PROTEIN PSTS"/>
    <property type="match status" value="1"/>
</dbReference>
<dbReference type="EMBL" id="DUIH01000009">
    <property type="protein sequence ID" value="HIH69407.1"/>
    <property type="molecule type" value="Genomic_DNA"/>
</dbReference>
<dbReference type="InterPro" id="IPR024370">
    <property type="entry name" value="PBP_domain"/>
</dbReference>
<proteinExistence type="inferred from homology"/>
<dbReference type="InterPro" id="IPR050962">
    <property type="entry name" value="Phosphate-bind_PstS"/>
</dbReference>
<dbReference type="PANTHER" id="PTHR42996:SF1">
    <property type="entry name" value="PHOSPHATE-BINDING PROTEIN PSTS"/>
    <property type="match status" value="1"/>
</dbReference>
<reference evidence="6" key="1">
    <citation type="journal article" date="2020" name="bioRxiv">
        <title>A rank-normalized archaeal taxonomy based on genome phylogeny resolves widespread incomplete and uneven classifications.</title>
        <authorList>
            <person name="Rinke C."/>
            <person name="Chuvochina M."/>
            <person name="Mussig A.J."/>
            <person name="Chaumeil P.-A."/>
            <person name="Waite D.W."/>
            <person name="Whitman W.B."/>
            <person name="Parks D.H."/>
            <person name="Hugenholtz P."/>
        </authorList>
    </citation>
    <scope>NUCLEOTIDE SEQUENCE</scope>
    <source>
        <strain evidence="6">UBA12518</strain>
    </source>
</reference>
<evidence type="ECO:0000259" key="5">
    <source>
        <dbReference type="Pfam" id="PF12849"/>
    </source>
</evidence>
<accession>A0A832VWX1</accession>
<keyword evidence="2 4" id="KW-0813">Transport</keyword>
<evidence type="ECO:0000256" key="4">
    <source>
        <dbReference type="PIRNR" id="PIRNR002756"/>
    </source>
</evidence>
<dbReference type="SUPFAM" id="SSF53850">
    <property type="entry name" value="Periplasmic binding protein-like II"/>
    <property type="match status" value="1"/>
</dbReference>
<dbReference type="RefSeq" id="WP_042685353.1">
    <property type="nucleotide sequence ID" value="NZ_DUIH01000009.1"/>
</dbReference>
<evidence type="ECO:0000256" key="3">
    <source>
        <dbReference type="ARBA" id="ARBA00022592"/>
    </source>
</evidence>
<gene>
    <name evidence="6" type="primary">pstS</name>
    <name evidence="6" type="ORF">HA299_02115</name>
</gene>
<evidence type="ECO:0000256" key="2">
    <source>
        <dbReference type="ARBA" id="ARBA00022448"/>
    </source>
</evidence>